<evidence type="ECO:0000313" key="1">
    <source>
        <dbReference type="EMBL" id="SNX75415.1"/>
    </source>
</evidence>
<sequence>MKYKYLIFLLFSILLLTGCRPRMEIYQFTGEIREINTEENTILLEKGTSLKEFILNKEKILRYNIGQKIQVIYGNKTGHDENDPSNFEIVKINLINQE</sequence>
<keyword evidence="2" id="KW-1185">Reference proteome</keyword>
<accession>A0A285D6Z1</accession>
<dbReference type="Proteomes" id="UP000219546">
    <property type="component" value="Unassembled WGS sequence"/>
</dbReference>
<evidence type="ECO:0000313" key="2">
    <source>
        <dbReference type="Proteomes" id="UP000219546"/>
    </source>
</evidence>
<dbReference type="AlphaFoldDB" id="A0A285D6Z1"/>
<dbReference type="RefSeq" id="WP_097160485.1">
    <property type="nucleotide sequence ID" value="NZ_JBEPMQ010000015.1"/>
</dbReference>
<name>A0A285D6Z1_9BACI</name>
<dbReference type="PROSITE" id="PS51257">
    <property type="entry name" value="PROKAR_LIPOPROTEIN"/>
    <property type="match status" value="1"/>
</dbReference>
<proteinExistence type="predicted"/>
<gene>
    <name evidence="1" type="ORF">SAMN05877753_11258</name>
</gene>
<protein>
    <recommendedName>
        <fullName evidence="3">DUF3221 domain-containing protein</fullName>
    </recommendedName>
</protein>
<dbReference type="EMBL" id="OAOP01000012">
    <property type="protein sequence ID" value="SNX75415.1"/>
    <property type="molecule type" value="Genomic_DNA"/>
</dbReference>
<reference evidence="1 2" key="1">
    <citation type="submission" date="2017-08" db="EMBL/GenBank/DDBJ databases">
        <authorList>
            <person name="de Groot N.N."/>
        </authorList>
    </citation>
    <scope>NUCLEOTIDE SEQUENCE [LARGE SCALE GENOMIC DNA]</scope>
    <source>
        <strain evidence="1 2">JC228</strain>
    </source>
</reference>
<organism evidence="1 2">
    <name type="scientific">Bacillus oleivorans</name>
    <dbReference type="NCBI Taxonomy" id="1448271"/>
    <lineage>
        <taxon>Bacteria</taxon>
        <taxon>Bacillati</taxon>
        <taxon>Bacillota</taxon>
        <taxon>Bacilli</taxon>
        <taxon>Bacillales</taxon>
        <taxon>Bacillaceae</taxon>
        <taxon>Bacillus</taxon>
    </lineage>
</organism>
<evidence type="ECO:0008006" key="3">
    <source>
        <dbReference type="Google" id="ProtNLM"/>
    </source>
</evidence>